<dbReference type="Gene3D" id="6.10.140.2220">
    <property type="match status" value="1"/>
</dbReference>
<dbReference type="SUPFAM" id="SSF144232">
    <property type="entry name" value="HIT/MYND zinc finger-like"/>
    <property type="match status" value="1"/>
</dbReference>
<proteinExistence type="predicted"/>
<evidence type="ECO:0000313" key="7">
    <source>
        <dbReference type="Proteomes" id="UP000070700"/>
    </source>
</evidence>
<evidence type="ECO:0000313" key="6">
    <source>
        <dbReference type="EMBL" id="KUJ13715.1"/>
    </source>
</evidence>
<dbReference type="InParanoid" id="A0A194X0J6"/>
<dbReference type="Proteomes" id="UP000070700">
    <property type="component" value="Unassembled WGS sequence"/>
</dbReference>
<evidence type="ECO:0000256" key="4">
    <source>
        <dbReference type="PROSITE-ProRule" id="PRU00134"/>
    </source>
</evidence>
<dbReference type="InterPro" id="IPR002893">
    <property type="entry name" value="Znf_MYND"/>
</dbReference>
<dbReference type="GO" id="GO:0008270">
    <property type="term" value="F:zinc ion binding"/>
    <property type="evidence" value="ECO:0007669"/>
    <property type="project" value="UniProtKB-KW"/>
</dbReference>
<dbReference type="AlphaFoldDB" id="A0A194X0J6"/>
<dbReference type="KEGG" id="psco:LY89DRAFT_672006"/>
<keyword evidence="7" id="KW-1185">Reference proteome</keyword>
<dbReference type="OrthoDB" id="432970at2759"/>
<evidence type="ECO:0000256" key="1">
    <source>
        <dbReference type="ARBA" id="ARBA00022723"/>
    </source>
</evidence>
<reference evidence="6 7" key="1">
    <citation type="submission" date="2015-10" db="EMBL/GenBank/DDBJ databases">
        <title>Full genome of DAOMC 229536 Phialocephala scopiformis, a fungal endophyte of spruce producing the potent anti-insectan compound rugulosin.</title>
        <authorList>
            <consortium name="DOE Joint Genome Institute"/>
            <person name="Walker A.K."/>
            <person name="Frasz S.L."/>
            <person name="Seifert K.A."/>
            <person name="Miller J.D."/>
            <person name="Mondo S.J."/>
            <person name="Labutti K."/>
            <person name="Lipzen A."/>
            <person name="Dockter R."/>
            <person name="Kennedy M."/>
            <person name="Grigoriev I.V."/>
            <person name="Spatafora J.W."/>
        </authorList>
    </citation>
    <scope>NUCLEOTIDE SEQUENCE [LARGE SCALE GENOMIC DNA]</scope>
    <source>
        <strain evidence="6 7">CBS 120377</strain>
    </source>
</reference>
<evidence type="ECO:0000256" key="3">
    <source>
        <dbReference type="ARBA" id="ARBA00022833"/>
    </source>
</evidence>
<dbReference type="RefSeq" id="XP_018068070.1">
    <property type="nucleotide sequence ID" value="XM_018213250.1"/>
</dbReference>
<keyword evidence="1" id="KW-0479">Metal-binding</keyword>
<keyword evidence="2 4" id="KW-0863">Zinc-finger</keyword>
<dbReference type="STRING" id="149040.A0A194X0J6"/>
<dbReference type="Pfam" id="PF01753">
    <property type="entry name" value="zf-MYND"/>
    <property type="match status" value="1"/>
</dbReference>
<keyword evidence="3" id="KW-0862">Zinc</keyword>
<name>A0A194X0J6_MOLSC</name>
<evidence type="ECO:0000259" key="5">
    <source>
        <dbReference type="PROSITE" id="PS50865"/>
    </source>
</evidence>
<accession>A0A194X0J6</accession>
<evidence type="ECO:0000256" key="2">
    <source>
        <dbReference type="ARBA" id="ARBA00022771"/>
    </source>
</evidence>
<sequence>MSQIMEPIPLRTLITLLHYELMVSDPRYEGTALFQTSFADPAVIARIQKQFVSDAEKHPESIEKMVFHQFNEHKSSSKEPIPLTTCEIHPHANEMVKRLTPIEVEQIYLESRNHDGCFKAIGLFQFFFELCPAGQMISIQVGNEAPLIVNPKDRACTEFAIGGPKLITLASTMIPGQVKTYHTGARENEDHAVVVFNVKGPAETQVVVDMTRSQYGIAGRGTFGERYFLGNIEEWLTSMDKVCNNTTTLLTRSTNFPRTKSENENRIEACAKKVWERWQNRVKEQWCAYCGKPGVELKKCNGCKAKKICYCCGDHQKSDWKLHKMTCERKK</sequence>
<organism evidence="6 7">
    <name type="scientific">Mollisia scopiformis</name>
    <name type="common">Conifer needle endophyte fungus</name>
    <name type="synonym">Phialocephala scopiformis</name>
    <dbReference type="NCBI Taxonomy" id="149040"/>
    <lineage>
        <taxon>Eukaryota</taxon>
        <taxon>Fungi</taxon>
        <taxon>Dikarya</taxon>
        <taxon>Ascomycota</taxon>
        <taxon>Pezizomycotina</taxon>
        <taxon>Leotiomycetes</taxon>
        <taxon>Helotiales</taxon>
        <taxon>Mollisiaceae</taxon>
        <taxon>Mollisia</taxon>
    </lineage>
</organism>
<gene>
    <name evidence="6" type="ORF">LY89DRAFT_672006</name>
</gene>
<protein>
    <recommendedName>
        <fullName evidence="5">MYND-type domain-containing protein</fullName>
    </recommendedName>
</protein>
<dbReference type="EMBL" id="KQ947421">
    <property type="protein sequence ID" value="KUJ13715.1"/>
    <property type="molecule type" value="Genomic_DNA"/>
</dbReference>
<dbReference type="GeneID" id="28822976"/>
<feature type="domain" description="MYND-type" evidence="5">
    <location>
        <begin position="287"/>
        <end position="327"/>
    </location>
</feature>
<dbReference type="PROSITE" id="PS50865">
    <property type="entry name" value="ZF_MYND_2"/>
    <property type="match status" value="1"/>
</dbReference>